<protein>
    <submittedName>
        <fullName evidence="2">Uncharacterized protein</fullName>
    </submittedName>
</protein>
<evidence type="ECO:0000256" key="1">
    <source>
        <dbReference type="SAM" id="MobiDB-lite"/>
    </source>
</evidence>
<reference evidence="2" key="1">
    <citation type="submission" date="2022-10" db="EMBL/GenBank/DDBJ databases">
        <title>Tapping the CABI collections for fungal endophytes: first genome assemblies for Collariella, Neodidymelliopsis, Ascochyta clinopodiicola, Didymella pomorum, Didymosphaeria variabile, Neocosmospora piperis and Neocucurbitaria cava.</title>
        <authorList>
            <person name="Hill R."/>
        </authorList>
    </citation>
    <scope>NUCLEOTIDE SEQUENCE</scope>
    <source>
        <strain evidence="2">IMI 360193</strain>
    </source>
</reference>
<evidence type="ECO:0000313" key="2">
    <source>
        <dbReference type="EMBL" id="KAJ4332521.1"/>
    </source>
</evidence>
<dbReference type="Proteomes" id="UP001140562">
    <property type="component" value="Unassembled WGS sequence"/>
</dbReference>
<name>A0A9W8WTW9_9PLEO</name>
<dbReference type="OrthoDB" id="3686891at2759"/>
<feature type="region of interest" description="Disordered" evidence="1">
    <location>
        <begin position="181"/>
        <end position="238"/>
    </location>
</feature>
<keyword evidence="3" id="KW-1185">Reference proteome</keyword>
<proteinExistence type="predicted"/>
<gene>
    <name evidence="2" type="ORF">N0V87_008330</name>
</gene>
<dbReference type="AlphaFoldDB" id="A0A9W8WTW9"/>
<organism evidence="2 3">
    <name type="scientific">Didymella glomerata</name>
    <dbReference type="NCBI Taxonomy" id="749621"/>
    <lineage>
        <taxon>Eukaryota</taxon>
        <taxon>Fungi</taxon>
        <taxon>Dikarya</taxon>
        <taxon>Ascomycota</taxon>
        <taxon>Pezizomycotina</taxon>
        <taxon>Dothideomycetes</taxon>
        <taxon>Pleosporomycetidae</taxon>
        <taxon>Pleosporales</taxon>
        <taxon>Pleosporineae</taxon>
        <taxon>Didymellaceae</taxon>
        <taxon>Didymella</taxon>
    </lineage>
</organism>
<feature type="compositionally biased region" description="Polar residues" evidence="1">
    <location>
        <begin position="228"/>
        <end position="238"/>
    </location>
</feature>
<evidence type="ECO:0000313" key="3">
    <source>
        <dbReference type="Proteomes" id="UP001140562"/>
    </source>
</evidence>
<comment type="caution">
    <text evidence="2">The sequence shown here is derived from an EMBL/GenBank/DDBJ whole genome shotgun (WGS) entry which is preliminary data.</text>
</comment>
<dbReference type="EMBL" id="JAPEUV010000116">
    <property type="protein sequence ID" value="KAJ4332521.1"/>
    <property type="molecule type" value="Genomic_DNA"/>
</dbReference>
<sequence>MAESAEARTTPYSPYRCLFADTDAARAHRHMSTRFGRHPYIPPEEDDTIGSVERDRTLNVGRIYDAMICGDRAQDNPGSIAMKRWVTGAHYKSDLVEAFAHKVFDCLLMQVKEGFRGWHHNDYVDDDRKGEKEDREADCAHRLEHIIDALEREKTVCEDVVNSASQIRMFVNAPIAYAQRKVQNRQGNSKRGRAKDTSNPNPRPATRRRTGARQVNRSTVTPDRPMSRDTTPQFQTPVSTGLPYYSTGLSQQAQFRPTPGCLASRQPMQNSAVSMHQVPAGYRQATATSPPITARPYMPPVTTSMATVSPPLVPARSYNAHTAVVPTAQMLPTQIAPLPSTQPYLYHSESPSLENAKYLLTASSPEDWPTNDIVDAFDTSVRTPVDPSLSTEDLFFTPEAWSDEVYPVQATDGKSNFDQRQPTTQLSLADIENTAMKPIEAHDEDPGNLFVSNWNSIDGVQPFFLDGTSSDADEQY</sequence>
<accession>A0A9W8WTW9</accession>